<evidence type="ECO:0000256" key="1">
    <source>
        <dbReference type="ARBA" id="ARBA00022729"/>
    </source>
</evidence>
<dbReference type="AlphaFoldDB" id="A0A419F2U0"/>
<dbReference type="Proteomes" id="UP000285961">
    <property type="component" value="Unassembled WGS sequence"/>
</dbReference>
<evidence type="ECO:0000313" key="3">
    <source>
        <dbReference type="Proteomes" id="UP000285961"/>
    </source>
</evidence>
<dbReference type="InterPro" id="IPR029046">
    <property type="entry name" value="LolA/LolB/LppX"/>
</dbReference>
<evidence type="ECO:0000313" key="2">
    <source>
        <dbReference type="EMBL" id="RJP72753.1"/>
    </source>
</evidence>
<keyword evidence="1" id="KW-0732">Signal</keyword>
<proteinExistence type="predicted"/>
<name>A0A419F2U0_9BACT</name>
<gene>
    <name evidence="2" type="ORF">C4532_05600</name>
</gene>
<dbReference type="EMBL" id="QZKI01000040">
    <property type="protein sequence ID" value="RJP72753.1"/>
    <property type="molecule type" value="Genomic_DNA"/>
</dbReference>
<accession>A0A419F2U0</accession>
<comment type="caution">
    <text evidence="2">The sequence shown here is derived from an EMBL/GenBank/DDBJ whole genome shotgun (WGS) entry which is preliminary data.</text>
</comment>
<dbReference type="Gene3D" id="2.50.20.10">
    <property type="entry name" value="Lipoprotein localisation LolA/LolB/LppX"/>
    <property type="match status" value="1"/>
</dbReference>
<protein>
    <submittedName>
        <fullName evidence="2">DUF4292 domain-containing protein</fullName>
    </submittedName>
</protein>
<reference evidence="2 3" key="1">
    <citation type="journal article" date="2017" name="ISME J.">
        <title>Energy and carbon metabolisms in a deep terrestrial subsurface fluid microbial community.</title>
        <authorList>
            <person name="Momper L."/>
            <person name="Jungbluth S.P."/>
            <person name="Lee M.D."/>
            <person name="Amend J.P."/>
        </authorList>
    </citation>
    <scope>NUCLEOTIDE SEQUENCE [LARGE SCALE GENOMIC DNA]</scope>
    <source>
        <strain evidence="2">SURF_17</strain>
    </source>
</reference>
<organism evidence="2 3">
    <name type="scientific">Candidatus Abyssobacteria bacterium SURF_17</name>
    <dbReference type="NCBI Taxonomy" id="2093361"/>
    <lineage>
        <taxon>Bacteria</taxon>
        <taxon>Pseudomonadati</taxon>
        <taxon>Candidatus Hydrogenedentota</taxon>
        <taxon>Candidatus Abyssobacteria</taxon>
    </lineage>
</organism>
<sequence>MPPSTNGKTARGANSFALASAAIALVLCIHIGCATYTLQLPPPEGHPVELDTLEDAAALLSSRYGKMRSLKASGEMHTRFPNEEHWRQTSFALIAEKPARVRMRVYRPLVPTLFDFSSDGRSCWLFIPADKTAYHNEGCESLSVGGNYVIPSTETIVSALFVVPQPEELASGHTILTQEPDFVRLEWREETGVRKQIWVRASTGLVARQVFTGPEDTQLADITYTEYTSVDGTAVPVALEVSLPSIGAALTLRIQKVEVNTTVSPEAFSFFPPSGTRILESTSSAESFHAE</sequence>
<dbReference type="SUPFAM" id="SSF89392">
    <property type="entry name" value="Prokaryotic lipoproteins and lipoprotein localization factors"/>
    <property type="match status" value="1"/>
</dbReference>